<sequence length="393" mass="40990">MSAVTPEGRVRAVVVGADTDPVGPLWRGAQMLRVLSFLYALGFQIAVNDDLAHPAVTWALFGVLAAWTIACGVAYYVGFGRNRWWVGAEIVVVCALMISTPFVAGGDWANDNQSWPTTLWATNAVVSAAILGGPIWGIVVGLVVGGTSTYVKGHFSFDFGRNATVIVIVVTGMAVGLASANARRAATALATAARIAARTEERERLSREVHDGVLQVLSLIAKRGREIGGPTTELAELAGSQEQALRQLISETGSTIGVDGDAEDLAAVLRAMARPGVSVSAPARPVVVPRTTVVEIAGAVTNALDNVTRHAGVGARAFVLLEDLDDRVVVSVRDDGVGIADGRLAEAEQQGRMGVSKAIVGRIESLGGAAVLDSEPGVGTEWELTVPVEREVG</sequence>
<dbReference type="EMBL" id="BANX01000005">
    <property type="protein sequence ID" value="GAC67105.1"/>
    <property type="molecule type" value="Genomic_DNA"/>
</dbReference>
<dbReference type="Proteomes" id="UP000011666">
    <property type="component" value="Unassembled WGS sequence"/>
</dbReference>
<evidence type="ECO:0000313" key="8">
    <source>
        <dbReference type="Proteomes" id="UP000011666"/>
    </source>
</evidence>
<comment type="caution">
    <text evidence="7">The sequence shown here is derived from an EMBL/GenBank/DDBJ whole genome shotgun (WGS) entry which is preliminary data.</text>
</comment>
<evidence type="ECO:0000259" key="6">
    <source>
        <dbReference type="Pfam" id="PF19354"/>
    </source>
</evidence>
<dbReference type="Gene3D" id="3.30.565.10">
    <property type="entry name" value="Histidine kinase-like ATPase, C-terminal domain"/>
    <property type="match status" value="1"/>
</dbReference>
<keyword evidence="4" id="KW-0812">Transmembrane</keyword>
<dbReference type="AlphaFoldDB" id="M0QES3"/>
<evidence type="ECO:0000256" key="1">
    <source>
        <dbReference type="ARBA" id="ARBA00022679"/>
    </source>
</evidence>
<keyword evidence="2 7" id="KW-0418">Kinase</keyword>
<name>M0QES3_9ACTN</name>
<keyword evidence="4" id="KW-1133">Transmembrane helix</keyword>
<dbReference type="GO" id="GO:0000160">
    <property type="term" value="P:phosphorelay signal transduction system"/>
    <property type="evidence" value="ECO:0007669"/>
    <property type="project" value="UniProtKB-KW"/>
</dbReference>
<evidence type="ECO:0000256" key="3">
    <source>
        <dbReference type="ARBA" id="ARBA00023012"/>
    </source>
</evidence>
<dbReference type="InterPro" id="IPR045975">
    <property type="entry name" value="DUF5931"/>
</dbReference>
<dbReference type="SUPFAM" id="SSF55874">
    <property type="entry name" value="ATPase domain of HSP90 chaperone/DNA topoisomerase II/histidine kinase"/>
    <property type="match status" value="1"/>
</dbReference>
<dbReference type="RefSeq" id="WP_007617935.1">
    <property type="nucleotide sequence ID" value="NZ_BANX01000005.1"/>
</dbReference>
<evidence type="ECO:0000256" key="4">
    <source>
        <dbReference type="SAM" id="Phobius"/>
    </source>
</evidence>
<protein>
    <submittedName>
        <fullName evidence="7">Putative two-component histidine kinase</fullName>
    </submittedName>
</protein>
<keyword evidence="1" id="KW-0808">Transferase</keyword>
<feature type="transmembrane region" description="Helical" evidence="4">
    <location>
        <begin position="163"/>
        <end position="182"/>
    </location>
</feature>
<dbReference type="PANTHER" id="PTHR24421:SF61">
    <property type="entry name" value="OXYGEN SENSOR HISTIDINE KINASE NREB"/>
    <property type="match status" value="1"/>
</dbReference>
<feature type="domain" description="Histidine kinase/HSP90-like ATPase" evidence="5">
    <location>
        <begin position="299"/>
        <end position="389"/>
    </location>
</feature>
<dbReference type="STRING" id="1223545.GS4_05_03180"/>
<dbReference type="InterPro" id="IPR050482">
    <property type="entry name" value="Sensor_HK_TwoCompSys"/>
</dbReference>
<keyword evidence="3" id="KW-0902">Two-component regulatory system</keyword>
<evidence type="ECO:0000256" key="2">
    <source>
        <dbReference type="ARBA" id="ARBA00022777"/>
    </source>
</evidence>
<reference evidence="7 8" key="1">
    <citation type="submission" date="2013-01" db="EMBL/GenBank/DDBJ databases">
        <title>Whole genome shotgun sequence of Gordonia soli NBRC 108243.</title>
        <authorList>
            <person name="Isaki-Nakamura S."/>
            <person name="Hosoyama A."/>
            <person name="Tsuchikane K."/>
            <person name="Ando Y."/>
            <person name="Baba S."/>
            <person name="Ohji S."/>
            <person name="Hamada M."/>
            <person name="Tamura T."/>
            <person name="Yamazoe A."/>
            <person name="Yamazaki S."/>
            <person name="Fujita N."/>
        </authorList>
    </citation>
    <scope>NUCLEOTIDE SEQUENCE [LARGE SCALE GENOMIC DNA]</scope>
    <source>
        <strain evidence="7 8">NBRC 108243</strain>
    </source>
</reference>
<dbReference type="NCBIfam" id="NF047322">
    <property type="entry name" value="HK_morpho_MacS"/>
    <property type="match status" value="1"/>
</dbReference>
<proteinExistence type="predicted"/>
<dbReference type="OrthoDB" id="5181554at2"/>
<gene>
    <name evidence="7" type="ORF">GS4_05_03180</name>
</gene>
<feature type="domain" description="DUF5931" evidence="6">
    <location>
        <begin position="24"/>
        <end position="190"/>
    </location>
</feature>
<evidence type="ECO:0000259" key="5">
    <source>
        <dbReference type="Pfam" id="PF02518"/>
    </source>
</evidence>
<keyword evidence="4" id="KW-0472">Membrane</keyword>
<organism evidence="7 8">
    <name type="scientific">Gordonia soli NBRC 108243</name>
    <dbReference type="NCBI Taxonomy" id="1223545"/>
    <lineage>
        <taxon>Bacteria</taxon>
        <taxon>Bacillati</taxon>
        <taxon>Actinomycetota</taxon>
        <taxon>Actinomycetes</taxon>
        <taxon>Mycobacteriales</taxon>
        <taxon>Gordoniaceae</taxon>
        <taxon>Gordonia</taxon>
    </lineage>
</organism>
<dbReference type="Pfam" id="PF02518">
    <property type="entry name" value="HATPase_c"/>
    <property type="match status" value="1"/>
</dbReference>
<dbReference type="GO" id="GO:0016301">
    <property type="term" value="F:kinase activity"/>
    <property type="evidence" value="ECO:0007669"/>
    <property type="project" value="UniProtKB-KW"/>
</dbReference>
<keyword evidence="8" id="KW-1185">Reference proteome</keyword>
<feature type="transmembrane region" description="Helical" evidence="4">
    <location>
        <begin position="84"/>
        <end position="104"/>
    </location>
</feature>
<dbReference type="PANTHER" id="PTHR24421">
    <property type="entry name" value="NITRATE/NITRITE SENSOR PROTEIN NARX-RELATED"/>
    <property type="match status" value="1"/>
</dbReference>
<dbReference type="InterPro" id="IPR003594">
    <property type="entry name" value="HATPase_dom"/>
</dbReference>
<evidence type="ECO:0000313" key="7">
    <source>
        <dbReference type="EMBL" id="GAC67105.1"/>
    </source>
</evidence>
<accession>M0QES3</accession>
<feature type="transmembrane region" description="Helical" evidence="4">
    <location>
        <begin position="59"/>
        <end position="77"/>
    </location>
</feature>
<dbReference type="eggNOG" id="COG4585">
    <property type="taxonomic scope" value="Bacteria"/>
</dbReference>
<feature type="transmembrane region" description="Helical" evidence="4">
    <location>
        <begin position="124"/>
        <end position="151"/>
    </location>
</feature>
<dbReference type="InterPro" id="IPR036890">
    <property type="entry name" value="HATPase_C_sf"/>
</dbReference>
<dbReference type="Pfam" id="PF19354">
    <property type="entry name" value="DUF5931"/>
    <property type="match status" value="1"/>
</dbReference>